<name>A0AAJ0GJE3_9PEZI</name>
<feature type="compositionally biased region" description="Polar residues" evidence="1">
    <location>
        <begin position="212"/>
        <end position="226"/>
    </location>
</feature>
<dbReference type="Proteomes" id="UP001271007">
    <property type="component" value="Unassembled WGS sequence"/>
</dbReference>
<proteinExistence type="predicted"/>
<feature type="compositionally biased region" description="Basic and acidic residues" evidence="1">
    <location>
        <begin position="87"/>
        <end position="98"/>
    </location>
</feature>
<comment type="caution">
    <text evidence="2">The sequence shown here is derived from an EMBL/GenBank/DDBJ whole genome shotgun (WGS) entry which is preliminary data.</text>
</comment>
<feature type="region of interest" description="Disordered" evidence="1">
    <location>
        <begin position="87"/>
        <end position="114"/>
    </location>
</feature>
<reference evidence="2" key="1">
    <citation type="submission" date="2023-04" db="EMBL/GenBank/DDBJ databases">
        <title>Black Yeasts Isolated from many extreme environments.</title>
        <authorList>
            <person name="Coleine C."/>
            <person name="Stajich J.E."/>
            <person name="Selbmann L."/>
        </authorList>
    </citation>
    <scope>NUCLEOTIDE SEQUENCE</scope>
    <source>
        <strain evidence="2">CCFEE 5312</strain>
    </source>
</reference>
<evidence type="ECO:0000313" key="2">
    <source>
        <dbReference type="EMBL" id="KAK3058745.1"/>
    </source>
</evidence>
<protein>
    <recommendedName>
        <fullName evidence="4">Pentatricopeptide repeat protein</fullName>
    </recommendedName>
</protein>
<evidence type="ECO:0000313" key="3">
    <source>
        <dbReference type="Proteomes" id="UP001271007"/>
    </source>
</evidence>
<accession>A0AAJ0GJE3</accession>
<dbReference type="Gene3D" id="1.25.40.10">
    <property type="entry name" value="Tetratricopeptide repeat domain"/>
    <property type="match status" value="1"/>
</dbReference>
<evidence type="ECO:0008006" key="4">
    <source>
        <dbReference type="Google" id="ProtNLM"/>
    </source>
</evidence>
<dbReference type="EMBL" id="JAWDJX010000001">
    <property type="protein sequence ID" value="KAK3058745.1"/>
    <property type="molecule type" value="Genomic_DNA"/>
</dbReference>
<organism evidence="2 3">
    <name type="scientific">Extremus antarcticus</name>
    <dbReference type="NCBI Taxonomy" id="702011"/>
    <lineage>
        <taxon>Eukaryota</taxon>
        <taxon>Fungi</taxon>
        <taxon>Dikarya</taxon>
        <taxon>Ascomycota</taxon>
        <taxon>Pezizomycotina</taxon>
        <taxon>Dothideomycetes</taxon>
        <taxon>Dothideomycetidae</taxon>
        <taxon>Mycosphaerellales</taxon>
        <taxon>Extremaceae</taxon>
        <taxon>Extremus</taxon>
    </lineage>
</organism>
<sequence length="1431" mass="160064">MVKRPRVPSRAALKVLTQLAYISSGTVLGAAALCAEERRRRITIVQRLADNARSIRQHPRYAGNVAAAHDGDREGFEGFFGNGEAAEGTKRWSRRNSDRASAGGDLTDERGVRGPALPSVVEEGYAKIAHSGFSPWGVHAARTPDPRHDRPFEASAVLDNEILPPLHVSDSAAHAKQAQPRTHPANASRPFGVDVRAGSQMHAPHIEKASRNEQSSTKSTLETQSRASCESGNIIFKRLGRNRDGSWTYNNSSDTAARKRSLERAKELIGSSYNTKAAWRDLTHSGVEGLEPDEEIDQLNADHIAHDVELFFAQDPANHLTESSLFRRSKIANQLLILAVRKGHLDDVRSLCLWMLASRTFGEWQSILIAKYYSSLADGAEHNDLLEFCLDVASTSASRRLDSRRQLQYKLDVLSSAATHSVEPVDLLELADTVLGTSVKYSSSAEDIVHGIDFMCRSLVKGGQASLAADFFMTFQQSRQRYFAHFPTHTHFKAIGEMIIDGGLTSEQLSASARLIRWRYYGNTDFSQRSKQQIKDFIKACGSREMYSVLVDLFIFPEGTGVPMIVLMRLLDDSCKLVFALALTGNRSDPKLGKLWFWLYKSLPRHHQLTVQAASDVGMIKSTWRSTRSLPAVENKLAGLRQRVADDTPNMRNVEDAMLEIYISAGKYDAALRTISNLQKRGEVDERTLRLAALLFARRSMWTEVDRLMAVAEQQKSSALDFAAISIWNTVVHHYCQEHSAEDTWTFLKGLTHATGFVANVHTSKAFLGVCVRSRSLDLVPQWLAYLKSIGVKFTFDSRIVAHMMTAFWHENRPKHKRAMWLCYFLHRHVPAFKASNFQDLIKAAIAYDLRNPYEQDLSSGNPVDHGVARLERLEKLPPHLAMPGWTERDRNESHLSFTRDSGRFAGVIVQYTAEAHDPATSITQPEAQLPQPQSNGGPLASELDFLTTPAAAELLQPGAGALNGQSKDEHSSASFHAMDAEDQYHAMIAEFNQDKSDAAAARRPRPRDIEMVKGEPVNGTNISFQHIRPSGSWASTNDEVMKGAGHRNSYGEPEQKMVLAYSLRDYKGALDIYEATLDPVDLPLSVRCLEVAVEACIRLHEGNVIEAEALLDRASTAGMNVTCAMGPLIIQRMRNMNKGQKRNANNLRMTVMNYYRVNDDNGWPVSHHIVTTAAHLLVTNGCPEHGVNLLAAIYKSEWAARRSLDMPAMTVLLMGYNDMRHLAGVQWVVEHVLNSGMKITRSFMRELKRSYLLPEDTTSKSWRVRERFTRAGDRTLLRSWAEQCYTKRLQQIHDDYVFGVKLEWTIKKCAKQQGLAVLADHGLAYKAFVRGGLDPESFDLDFLRKDEDGEDDVFATRPTRAAGEETEVTADFDISEHEDVFAADGCTATEQDETWPEKDLANTINDEIQQLPNESDGRVEETPFVYKPFA</sequence>
<feature type="region of interest" description="Disordered" evidence="1">
    <location>
        <begin position="206"/>
        <end position="226"/>
    </location>
</feature>
<gene>
    <name evidence="2" type="ORF">LTR09_000310</name>
</gene>
<dbReference type="InterPro" id="IPR011990">
    <property type="entry name" value="TPR-like_helical_dom_sf"/>
</dbReference>
<keyword evidence="3" id="KW-1185">Reference proteome</keyword>
<evidence type="ECO:0000256" key="1">
    <source>
        <dbReference type="SAM" id="MobiDB-lite"/>
    </source>
</evidence>